<name>A0A4U8QNU2_9FIRM</name>
<protein>
    <recommendedName>
        <fullName evidence="3">Lipoprotein</fullName>
    </recommendedName>
</protein>
<dbReference type="AlphaFoldDB" id="A0A4U8QNU2"/>
<dbReference type="EMBL" id="QGQD01000018">
    <property type="protein sequence ID" value="TLD02286.1"/>
    <property type="molecule type" value="Genomic_DNA"/>
</dbReference>
<accession>A0A4U8QNU2</accession>
<keyword evidence="2" id="KW-1185">Reference proteome</keyword>
<sequence length="133" mass="14966" precursor="true">MKKTLSVTLLLTAMITLSGCSNIKDVKIIDVDSEIYSESEINSAIDTVEEYFKLNFDGCTLTMLKYAGDDDNKSADEWAKRYNAERAIVLLSSFDVDSSGGDGSFNPDSTYKDWQWILVENESGKWEHVDHGY</sequence>
<comment type="caution">
    <text evidence="1">The sequence shown here is derived from an EMBL/GenBank/DDBJ whole genome shotgun (WGS) entry which is preliminary data.</text>
</comment>
<proteinExistence type="predicted"/>
<dbReference type="RefSeq" id="WP_138001833.1">
    <property type="nucleotide sequence ID" value="NZ_QGQD01000018.1"/>
</dbReference>
<organism evidence="1 2">
    <name type="scientific">Robinsoniella peoriensis</name>
    <dbReference type="NCBI Taxonomy" id="180332"/>
    <lineage>
        <taxon>Bacteria</taxon>
        <taxon>Bacillati</taxon>
        <taxon>Bacillota</taxon>
        <taxon>Clostridia</taxon>
        <taxon>Lachnospirales</taxon>
        <taxon>Lachnospiraceae</taxon>
        <taxon>Robinsoniella</taxon>
    </lineage>
</organism>
<gene>
    <name evidence="1" type="ORF">DSM106044_00799</name>
</gene>
<evidence type="ECO:0008006" key="3">
    <source>
        <dbReference type="Google" id="ProtNLM"/>
    </source>
</evidence>
<dbReference type="Proteomes" id="UP000306509">
    <property type="component" value="Unassembled WGS sequence"/>
</dbReference>
<evidence type="ECO:0000313" key="1">
    <source>
        <dbReference type="EMBL" id="TLD02286.1"/>
    </source>
</evidence>
<evidence type="ECO:0000313" key="2">
    <source>
        <dbReference type="Proteomes" id="UP000306509"/>
    </source>
</evidence>
<dbReference type="PROSITE" id="PS51257">
    <property type="entry name" value="PROKAR_LIPOPROTEIN"/>
    <property type="match status" value="1"/>
</dbReference>
<reference evidence="1 2" key="1">
    <citation type="journal article" date="2019" name="Anaerobe">
        <title>Detection of Robinsoniella peoriensis in multiple bone samples of a trauma patient.</title>
        <authorList>
            <person name="Schrottner P."/>
            <person name="Hartwich K."/>
            <person name="Bunk B."/>
            <person name="Schober I."/>
            <person name="Helbig S."/>
            <person name="Rudolph W.W."/>
            <person name="Gunzer F."/>
        </authorList>
    </citation>
    <scope>NUCLEOTIDE SEQUENCE [LARGE SCALE GENOMIC DNA]</scope>
    <source>
        <strain evidence="1 2">DSM 106044</strain>
    </source>
</reference>